<organism evidence="1 2">
    <name type="scientific">Acinetobacter tjernbergiae DSM 14971 = CIP 107465</name>
    <dbReference type="NCBI Taxonomy" id="1120928"/>
    <lineage>
        <taxon>Bacteria</taxon>
        <taxon>Pseudomonadati</taxon>
        <taxon>Pseudomonadota</taxon>
        <taxon>Gammaproteobacteria</taxon>
        <taxon>Moraxellales</taxon>
        <taxon>Moraxellaceae</taxon>
        <taxon>Acinetobacter</taxon>
    </lineage>
</organism>
<dbReference type="PATRIC" id="fig|1120928.5.peg.122"/>
<proteinExistence type="predicted"/>
<keyword evidence="2" id="KW-1185">Reference proteome</keyword>
<dbReference type="EMBL" id="AYEV01000001">
    <property type="protein sequence ID" value="ESK57583.1"/>
    <property type="molecule type" value="Genomic_DNA"/>
</dbReference>
<dbReference type="RefSeq" id="WP_018676929.1">
    <property type="nucleotide sequence ID" value="NZ_AYEV01000001.1"/>
</dbReference>
<sequence>MARVERSSALFLKVENLAYKYLERIFQKNTLSDLDILCDFESLQFQTESILQEVNKDYSQSIFICKLDVFQKETKQLGYYKLILDMDYQFLDEFFVIVENLE</sequence>
<comment type="caution">
    <text evidence="1">The sequence shown here is derived from an EMBL/GenBank/DDBJ whole genome shotgun (WGS) entry which is preliminary data.</text>
</comment>
<protein>
    <submittedName>
        <fullName evidence="1">Uncharacterized protein</fullName>
    </submittedName>
</protein>
<dbReference type="STRING" id="202955.GCA_000759995_03396"/>
<evidence type="ECO:0000313" key="2">
    <source>
        <dbReference type="Proteomes" id="UP000017404"/>
    </source>
</evidence>
<dbReference type="Proteomes" id="UP000017404">
    <property type="component" value="Unassembled WGS sequence"/>
</dbReference>
<evidence type="ECO:0000313" key="1">
    <source>
        <dbReference type="EMBL" id="ESK57583.1"/>
    </source>
</evidence>
<reference evidence="1 2" key="1">
    <citation type="submission" date="2013-10" db="EMBL/GenBank/DDBJ databases">
        <title>The Genome Sequence of Acinetobacter tjernbergiae CIP107465.</title>
        <authorList>
            <consortium name="The Broad Institute Genomics Platform"/>
            <consortium name="The Broad Institute Genome Sequencing Center for Infectious Disease"/>
            <person name="Cerqueira G."/>
            <person name="Feldgarden M."/>
            <person name="Courvalin P."/>
            <person name="Grillot-Courvalin C."/>
            <person name="Clermont D."/>
            <person name="Rocha E."/>
            <person name="Yoon E.-J."/>
            <person name="Nemec A."/>
            <person name="Young S.K."/>
            <person name="Zeng Q."/>
            <person name="Gargeya S."/>
            <person name="Fitzgerald M."/>
            <person name="Abouelleil A."/>
            <person name="Alvarado L."/>
            <person name="Berlin A.M."/>
            <person name="Chapman S.B."/>
            <person name="Gainer-Dewar J."/>
            <person name="Goldberg J."/>
            <person name="Gnerre S."/>
            <person name="Griggs A."/>
            <person name="Gujja S."/>
            <person name="Hansen M."/>
            <person name="Howarth C."/>
            <person name="Imamovic A."/>
            <person name="Ireland A."/>
            <person name="Larimer J."/>
            <person name="McCowan C."/>
            <person name="Murphy C."/>
            <person name="Pearson M."/>
            <person name="Poon T.W."/>
            <person name="Priest M."/>
            <person name="Roberts A."/>
            <person name="Saif S."/>
            <person name="Shea T."/>
            <person name="Sykes S."/>
            <person name="Wortman J."/>
            <person name="Nusbaum C."/>
            <person name="Birren B."/>
        </authorList>
    </citation>
    <scope>NUCLEOTIDE SEQUENCE [LARGE SCALE GENOMIC DNA]</scope>
    <source>
        <strain evidence="1 2">CIP 107465</strain>
    </source>
</reference>
<name>V2US73_9GAMM</name>
<accession>V2US73</accession>
<gene>
    <name evidence="1" type="ORF">F990_00119</name>
</gene>
<dbReference type="AlphaFoldDB" id="V2US73"/>